<evidence type="ECO:0000259" key="7">
    <source>
        <dbReference type="Pfam" id="PF00931"/>
    </source>
</evidence>
<dbReference type="AlphaFoldDB" id="A0AAD4P3M2"/>
<sequence length="871" mass="99190">MGEAAISSAVQILGNLLIEKVKFLQAVSGEVELLKDELKRMQCFLKDAADKRATNESVRNWISDIRKVAYDAEDVIEIFILRVESARKNRGLLMKLSCFRNHIYNLDRVGEEIRLLQARLEKIDRSRERYGITDLGERVDWTDIPDHIEWQRRLVPTEEDKDVVGLEKDLVTLLEKAILDERKDPFNPETGNLALSSATIMGMAGIGKSTLARMVYNHYAVVEHFDERAWVVVSNECRPREVMKELILQLLDPSEDKLKVLEIMKELKAPRLQRMVEERLKDKRYLVVLDDVWEDAHWASLADAFPNNDKGSRLLLTSRSGVSTEYTRYTHPMKILNLDESWELFLKKALTDNTGVKCPEELKEIGRKILENCGGLPLAINVVGALLLKGEQSKSGWEKVLKGIKFYLGRNGVVSDILELSYQNLPPQLKPCFLCLAFFNDNAIIPAKKLKNVWIAQGFIQQEGEQTVEVIATRYLDELINRNMIQVKDMTKDHDQIKNCQVHDLIRELSIKKAEEEMGFEIIRGGEGNSQSSDKPRHRALHCGGRFIDGKNCRNKHLRCLFIYGYDDGAVIGPSSYWKAFELLRVLEMEGCTSLITLPEAIGSFIGLRYMGLRKTQIKKLPFSFRKLKNLQILELPSNFPTPSFIWELESLRHMYALPNWPKAPPKISILNSLHTVKYLLLSEKSNFEQLAEMNNICYLGIVIDSTIDLNKLFSSFRTLKNLVRLSLRWHGGSSNLDSLSSLCHITRLKLHGQMSRLPTGLPPNLSHFTLKGSILDKDPMPLLEKLPCLSYLALFKAYLCQSMVISGGGFPTLKFLGLRQLSELSIIQVGEGAMPELKRVEITSCPDLKTHLLQKQLGSSVAIDLRMLFD</sequence>
<dbReference type="EMBL" id="SDAM02000285">
    <property type="protein sequence ID" value="KAH6824936.1"/>
    <property type="molecule type" value="Genomic_DNA"/>
</dbReference>
<feature type="domain" description="Disease resistance N-terminal" evidence="8">
    <location>
        <begin position="5"/>
        <end position="90"/>
    </location>
</feature>
<keyword evidence="12" id="KW-1185">Reference proteome</keyword>
<dbReference type="SUPFAM" id="SSF52058">
    <property type="entry name" value="L domain-like"/>
    <property type="match status" value="1"/>
</dbReference>
<evidence type="ECO:0000313" key="11">
    <source>
        <dbReference type="EMBL" id="KAH6824936.1"/>
    </source>
</evidence>
<dbReference type="PANTHER" id="PTHR23155">
    <property type="entry name" value="DISEASE RESISTANCE PROTEIN RP"/>
    <property type="match status" value="1"/>
</dbReference>
<feature type="domain" description="Disease resistance R13L4/SHOC-2-like LRR" evidence="10">
    <location>
        <begin position="577"/>
        <end position="844"/>
    </location>
</feature>
<dbReference type="InterPro" id="IPR002182">
    <property type="entry name" value="NB-ARC"/>
</dbReference>
<dbReference type="InterPro" id="IPR036388">
    <property type="entry name" value="WH-like_DNA-bd_sf"/>
</dbReference>
<dbReference type="GO" id="GO:0005524">
    <property type="term" value="F:ATP binding"/>
    <property type="evidence" value="ECO:0007669"/>
    <property type="project" value="UniProtKB-KW"/>
</dbReference>
<dbReference type="Gene3D" id="1.20.5.4130">
    <property type="match status" value="1"/>
</dbReference>
<dbReference type="InterPro" id="IPR027417">
    <property type="entry name" value="P-loop_NTPase"/>
</dbReference>
<organism evidence="11 12">
    <name type="scientific">Perilla frutescens var. hirtella</name>
    <name type="common">Perilla citriodora</name>
    <name type="synonym">Perilla setoyensis</name>
    <dbReference type="NCBI Taxonomy" id="608512"/>
    <lineage>
        <taxon>Eukaryota</taxon>
        <taxon>Viridiplantae</taxon>
        <taxon>Streptophyta</taxon>
        <taxon>Embryophyta</taxon>
        <taxon>Tracheophyta</taxon>
        <taxon>Spermatophyta</taxon>
        <taxon>Magnoliopsida</taxon>
        <taxon>eudicotyledons</taxon>
        <taxon>Gunneridae</taxon>
        <taxon>Pentapetalae</taxon>
        <taxon>asterids</taxon>
        <taxon>lamiids</taxon>
        <taxon>Lamiales</taxon>
        <taxon>Lamiaceae</taxon>
        <taxon>Nepetoideae</taxon>
        <taxon>Elsholtzieae</taxon>
        <taxon>Perilla</taxon>
    </lineage>
</organism>
<dbReference type="Gene3D" id="3.80.10.10">
    <property type="entry name" value="Ribonuclease Inhibitor"/>
    <property type="match status" value="1"/>
</dbReference>
<dbReference type="InterPro" id="IPR055414">
    <property type="entry name" value="LRR_R13L4/SHOC2-like"/>
</dbReference>
<keyword evidence="2" id="KW-0433">Leucine-rich repeat</keyword>
<gene>
    <name evidence="11" type="ORF">C2S53_020228</name>
</gene>
<evidence type="ECO:0000259" key="8">
    <source>
        <dbReference type="Pfam" id="PF18052"/>
    </source>
</evidence>
<accession>A0AAD4P3M2</accession>
<proteinExistence type="inferred from homology"/>
<evidence type="ECO:0000259" key="10">
    <source>
        <dbReference type="Pfam" id="PF23598"/>
    </source>
</evidence>
<feature type="domain" description="Disease resistance protein winged helix" evidence="9">
    <location>
        <begin position="439"/>
        <end position="509"/>
    </location>
</feature>
<dbReference type="PANTHER" id="PTHR23155:SF1185">
    <property type="entry name" value="DISEASE RESISTANCE RPP8-LIKE PROTEIN 3-RELATED"/>
    <property type="match status" value="1"/>
</dbReference>
<protein>
    <submittedName>
        <fullName evidence="11">Uncharacterized protein</fullName>
    </submittedName>
</protein>
<dbReference type="InterPro" id="IPR041118">
    <property type="entry name" value="Rx_N"/>
</dbReference>
<dbReference type="Pfam" id="PF00931">
    <property type="entry name" value="NB-ARC"/>
    <property type="match status" value="1"/>
</dbReference>
<dbReference type="InterPro" id="IPR058922">
    <property type="entry name" value="WHD_DRP"/>
</dbReference>
<comment type="caution">
    <text evidence="11">The sequence shown here is derived from an EMBL/GenBank/DDBJ whole genome shotgun (WGS) entry which is preliminary data.</text>
</comment>
<comment type="similarity">
    <text evidence="1">Belongs to the disease resistance NB-LRR family.</text>
</comment>
<dbReference type="Pfam" id="PF23598">
    <property type="entry name" value="LRR_14"/>
    <property type="match status" value="1"/>
</dbReference>
<evidence type="ECO:0000313" key="12">
    <source>
        <dbReference type="Proteomes" id="UP001190926"/>
    </source>
</evidence>
<keyword evidence="6" id="KW-0067">ATP-binding</keyword>
<evidence type="ECO:0000256" key="3">
    <source>
        <dbReference type="ARBA" id="ARBA00022737"/>
    </source>
</evidence>
<dbReference type="Proteomes" id="UP001190926">
    <property type="component" value="Unassembled WGS sequence"/>
</dbReference>
<dbReference type="FunFam" id="1.10.10.10:FF:000322">
    <property type="entry name" value="Probable disease resistance protein At1g63360"/>
    <property type="match status" value="1"/>
</dbReference>
<evidence type="ECO:0000256" key="6">
    <source>
        <dbReference type="ARBA" id="ARBA00022840"/>
    </source>
</evidence>
<keyword evidence="4" id="KW-0547">Nucleotide-binding</keyword>
<dbReference type="PRINTS" id="PR00364">
    <property type="entry name" value="DISEASERSIST"/>
</dbReference>
<dbReference type="GO" id="GO:0043531">
    <property type="term" value="F:ADP binding"/>
    <property type="evidence" value="ECO:0007669"/>
    <property type="project" value="InterPro"/>
</dbReference>
<evidence type="ECO:0000256" key="4">
    <source>
        <dbReference type="ARBA" id="ARBA00022741"/>
    </source>
</evidence>
<dbReference type="Pfam" id="PF18052">
    <property type="entry name" value="Rx_N"/>
    <property type="match status" value="1"/>
</dbReference>
<dbReference type="InterPro" id="IPR032675">
    <property type="entry name" value="LRR_dom_sf"/>
</dbReference>
<dbReference type="Pfam" id="PF23559">
    <property type="entry name" value="WHD_DRP"/>
    <property type="match status" value="1"/>
</dbReference>
<dbReference type="Gene3D" id="3.40.50.300">
    <property type="entry name" value="P-loop containing nucleotide triphosphate hydrolases"/>
    <property type="match status" value="1"/>
</dbReference>
<evidence type="ECO:0000256" key="1">
    <source>
        <dbReference type="ARBA" id="ARBA00008894"/>
    </source>
</evidence>
<reference evidence="11 12" key="1">
    <citation type="journal article" date="2021" name="Nat. Commun.">
        <title>Incipient diploidization of the medicinal plant Perilla within 10,000 years.</title>
        <authorList>
            <person name="Zhang Y."/>
            <person name="Shen Q."/>
            <person name="Leng L."/>
            <person name="Zhang D."/>
            <person name="Chen S."/>
            <person name="Shi Y."/>
            <person name="Ning Z."/>
            <person name="Chen S."/>
        </authorList>
    </citation>
    <scope>NUCLEOTIDE SEQUENCE [LARGE SCALE GENOMIC DNA]</scope>
    <source>
        <strain evidence="12">cv. PC099</strain>
    </source>
</reference>
<dbReference type="InterPro" id="IPR042197">
    <property type="entry name" value="Apaf_helical"/>
</dbReference>
<dbReference type="GO" id="GO:0098542">
    <property type="term" value="P:defense response to other organism"/>
    <property type="evidence" value="ECO:0007669"/>
    <property type="project" value="TreeGrafter"/>
</dbReference>
<dbReference type="CDD" id="cd14798">
    <property type="entry name" value="RX-CC_like"/>
    <property type="match status" value="1"/>
</dbReference>
<evidence type="ECO:0000256" key="2">
    <source>
        <dbReference type="ARBA" id="ARBA00022614"/>
    </source>
</evidence>
<dbReference type="InterPro" id="IPR038005">
    <property type="entry name" value="RX-like_CC"/>
</dbReference>
<feature type="domain" description="NB-ARC" evidence="7">
    <location>
        <begin position="199"/>
        <end position="352"/>
    </location>
</feature>
<dbReference type="Gene3D" id="1.10.10.10">
    <property type="entry name" value="Winged helix-like DNA-binding domain superfamily/Winged helix DNA-binding domain"/>
    <property type="match status" value="1"/>
</dbReference>
<keyword evidence="5" id="KW-0611">Plant defense</keyword>
<dbReference type="InterPro" id="IPR044974">
    <property type="entry name" value="Disease_R_plants"/>
</dbReference>
<evidence type="ECO:0000259" key="9">
    <source>
        <dbReference type="Pfam" id="PF23559"/>
    </source>
</evidence>
<name>A0AAD4P3M2_PERFH</name>
<dbReference type="SUPFAM" id="SSF52540">
    <property type="entry name" value="P-loop containing nucleoside triphosphate hydrolases"/>
    <property type="match status" value="1"/>
</dbReference>
<dbReference type="Gene3D" id="1.10.8.430">
    <property type="entry name" value="Helical domain of apoptotic protease-activating factors"/>
    <property type="match status" value="1"/>
</dbReference>
<evidence type="ECO:0000256" key="5">
    <source>
        <dbReference type="ARBA" id="ARBA00022821"/>
    </source>
</evidence>
<keyword evidence="3" id="KW-0677">Repeat</keyword>